<comment type="catalytic activity">
    <reaction evidence="1 10">
        <text>Exonucleolytic cleavage of poly(A) to 5'-AMP.</text>
        <dbReference type="EC" id="3.1.13.4"/>
    </reaction>
</comment>
<evidence type="ECO:0000256" key="6">
    <source>
        <dbReference type="ARBA" id="ARBA00022722"/>
    </source>
</evidence>
<dbReference type="Gene3D" id="2.130.10.10">
    <property type="entry name" value="YVTN repeat-like/Quinoprotein amine dehydrogenase"/>
    <property type="match status" value="1"/>
</dbReference>
<comment type="function">
    <text evidence="10">Catalytic subunit of the poly(A)-nuclease (PAN) deadenylation complex, one of two cytoplasmic mRNA deadenylases involved in mRNA turnover. PAN specifically shortens poly(A) tails of RNA and the activity is stimulated by poly(A)-binding protein PAB1. PAN deadenylation is followed by rapid degradation of the shortened mRNA tails by the CCR4-NOT complex. Deadenylated mRNAs are then degraded by two alternative mechanisms, namely exosome-mediated 3'-5' exonucleolytic degradation, or deadenlyation-dependent mRNA decaping and subsequent 5'-3' exonucleolytic degradation by XRN1. May also be involved in post-transcriptional maturation of mRNA poly(A) tails.</text>
</comment>
<dbReference type="GO" id="GO:0031251">
    <property type="term" value="C:PAN complex"/>
    <property type="evidence" value="ECO:0007669"/>
    <property type="project" value="UniProtKB-UniRule"/>
</dbReference>
<evidence type="ECO:0000313" key="12">
    <source>
        <dbReference type="EMBL" id="ODV97320.1"/>
    </source>
</evidence>
<dbReference type="InterPro" id="IPR048841">
    <property type="entry name" value="PAN2_N"/>
</dbReference>
<comment type="cofactor">
    <cofactor evidence="10">
        <name>a divalent metal cation</name>
        <dbReference type="ChEBI" id="CHEBI:60240"/>
    </cofactor>
    <text evidence="10">Binds 2 metal cations per subunit in the catalytic exonuclease domain.</text>
</comment>
<dbReference type="InterPro" id="IPR038765">
    <property type="entry name" value="Papain-like_cys_pep_sf"/>
</dbReference>
<dbReference type="SMART" id="SM00479">
    <property type="entry name" value="EXOIII"/>
    <property type="match status" value="1"/>
</dbReference>
<evidence type="ECO:0000256" key="7">
    <source>
        <dbReference type="ARBA" id="ARBA00022723"/>
    </source>
</evidence>
<protein>
    <recommendedName>
        <fullName evidence="10">PAN2-PAN3 deadenylation complex catalytic subunit PAN2</fullName>
        <ecNumber evidence="10">3.1.13.4</ecNumber>
    </recommendedName>
    <alternativeName>
        <fullName evidence="10">PAB1P-dependent poly(A)-specific ribonuclease</fullName>
    </alternativeName>
    <alternativeName>
        <fullName evidence="10">Poly(A)-nuclease deadenylation complex subunit 2</fullName>
        <shortName evidence="10">PAN deadenylation complex subunit 2</shortName>
    </alternativeName>
</protein>
<dbReference type="AlphaFoldDB" id="A0A1E4TZZ9"/>
<evidence type="ECO:0000256" key="5">
    <source>
        <dbReference type="ARBA" id="ARBA00022664"/>
    </source>
</evidence>
<dbReference type="SUPFAM" id="SSF53098">
    <property type="entry name" value="Ribonuclease H-like"/>
    <property type="match status" value="1"/>
</dbReference>
<dbReference type="Pfam" id="PF20770">
    <property type="entry name" value="PAN2_N"/>
    <property type="match status" value="1"/>
</dbReference>
<keyword evidence="9 10" id="KW-0269">Exonuclease</keyword>
<comment type="domain">
    <text evidence="10">Contains a pseudo-UCH domain. This ubiquitin C-terminal hydrolase (UCH)-like or ubiquitin specific protease (USP)-like domain is predicted to be catalytically inactive because it lacks the active site catalytic triad characteristic of thiol proteases, with residues at the equivalent structural positions that are incompatible with catalysis, and it cannot bind ubiquitin. It functions as a structural scaffold for intra- and intermolecular interactions in the complex.</text>
</comment>
<feature type="binding site" evidence="10">
    <location>
        <position position="1016"/>
    </location>
    <ligand>
        <name>a divalent metal cation</name>
        <dbReference type="ChEBI" id="CHEBI:60240"/>
        <note>catalytic</note>
    </ligand>
</feature>
<dbReference type="EMBL" id="KV454012">
    <property type="protein sequence ID" value="ODV97320.1"/>
    <property type="molecule type" value="Genomic_DNA"/>
</dbReference>
<evidence type="ECO:0000256" key="1">
    <source>
        <dbReference type="ARBA" id="ARBA00001663"/>
    </source>
</evidence>
<keyword evidence="3 10" id="KW-0963">Cytoplasm</keyword>
<comment type="subunit">
    <text evidence="10">Forms a heterotrimer with an asymmetric homodimer of the regulatory subunit PAN3 to form the poly(A)-nuclease (PAN) deadenylation complex.</text>
</comment>
<dbReference type="InterPro" id="IPR028881">
    <property type="entry name" value="PAN2_UCH_dom"/>
</dbReference>
<dbReference type="InterPro" id="IPR015943">
    <property type="entry name" value="WD40/YVTN_repeat-like_dom_sf"/>
</dbReference>
<evidence type="ECO:0000256" key="4">
    <source>
        <dbReference type="ARBA" id="ARBA00022574"/>
    </source>
</evidence>
<dbReference type="FunFam" id="3.30.420.10:FF:000028">
    <property type="entry name" value="PAN2-PAN3 deadenylation complex catalytic subunit PAN2"/>
    <property type="match status" value="1"/>
</dbReference>
<name>A0A1E4TZZ9_PACTA</name>
<comment type="activity regulation">
    <text evidence="10">Positively regulated by the regulatory subunit PAN3.</text>
</comment>
<dbReference type="Pfam" id="PF13423">
    <property type="entry name" value="UCH_1"/>
    <property type="match status" value="1"/>
</dbReference>
<evidence type="ECO:0000256" key="8">
    <source>
        <dbReference type="ARBA" id="ARBA00022801"/>
    </source>
</evidence>
<comment type="caution">
    <text evidence="10">Lacks conserved residue(s) required for the propagation of feature annotation.</text>
</comment>
<keyword evidence="13" id="KW-1185">Reference proteome</keyword>
<comment type="domain">
    <text evidence="10">The linker, or PAN3 interaction domain (PID), between the WD40 repeats and the pseudo-UCH domain mediates interaction with PAN3.</text>
</comment>
<evidence type="ECO:0000256" key="3">
    <source>
        <dbReference type="ARBA" id="ARBA00022490"/>
    </source>
</evidence>
<dbReference type="STRING" id="669874.A0A1E4TZZ9"/>
<dbReference type="GO" id="GO:0006301">
    <property type="term" value="P:DNA damage tolerance"/>
    <property type="evidence" value="ECO:0007669"/>
    <property type="project" value="EnsemblFungi"/>
</dbReference>
<proteinExistence type="inferred from homology"/>
<comment type="similarity">
    <text evidence="10">Belongs to the peptidase C19 family. PAN2 subfamily.</text>
</comment>
<dbReference type="GO" id="GO:0000932">
    <property type="term" value="C:P-body"/>
    <property type="evidence" value="ECO:0007669"/>
    <property type="project" value="TreeGrafter"/>
</dbReference>
<dbReference type="GO" id="GO:0003676">
    <property type="term" value="F:nucleic acid binding"/>
    <property type="evidence" value="ECO:0007669"/>
    <property type="project" value="InterPro"/>
</dbReference>
<evidence type="ECO:0000259" key="11">
    <source>
        <dbReference type="PROSITE" id="PS50235"/>
    </source>
</evidence>
<gene>
    <name evidence="10" type="primary">PAN2</name>
    <name evidence="12" type="ORF">PACTADRAFT_66279</name>
</gene>
<comment type="subcellular location">
    <subcellularLocation>
        <location evidence="2 10">Cytoplasm</location>
    </subcellularLocation>
</comment>
<dbReference type="InterPro" id="IPR036397">
    <property type="entry name" value="RNaseH_sf"/>
</dbReference>
<dbReference type="Gene3D" id="3.30.420.10">
    <property type="entry name" value="Ribonuclease H-like superfamily/Ribonuclease H"/>
    <property type="match status" value="1"/>
</dbReference>
<dbReference type="InterPro" id="IPR013520">
    <property type="entry name" value="Ribonucl_H"/>
</dbReference>
<dbReference type="Proteomes" id="UP000094236">
    <property type="component" value="Unassembled WGS sequence"/>
</dbReference>
<evidence type="ECO:0000256" key="10">
    <source>
        <dbReference type="HAMAP-Rule" id="MF_03182"/>
    </source>
</evidence>
<dbReference type="Pfam" id="PF00929">
    <property type="entry name" value="RNase_T"/>
    <property type="match status" value="1"/>
</dbReference>
<organism evidence="12 13">
    <name type="scientific">Pachysolen tannophilus NRRL Y-2460</name>
    <dbReference type="NCBI Taxonomy" id="669874"/>
    <lineage>
        <taxon>Eukaryota</taxon>
        <taxon>Fungi</taxon>
        <taxon>Dikarya</taxon>
        <taxon>Ascomycota</taxon>
        <taxon>Saccharomycotina</taxon>
        <taxon>Pichiomycetes</taxon>
        <taxon>Pachysolenaceae</taxon>
        <taxon>Pachysolen</taxon>
    </lineage>
</organism>
<dbReference type="PROSITE" id="PS50235">
    <property type="entry name" value="USP_3"/>
    <property type="match status" value="1"/>
</dbReference>
<feature type="binding site" evidence="10">
    <location>
        <position position="1069"/>
    </location>
    <ligand>
        <name>a divalent metal cation</name>
        <dbReference type="ChEBI" id="CHEBI:60240"/>
        <note>catalytic</note>
    </ligand>
</feature>
<evidence type="ECO:0000313" key="13">
    <source>
        <dbReference type="Proteomes" id="UP000094236"/>
    </source>
</evidence>
<dbReference type="InterPro" id="IPR030843">
    <property type="entry name" value="PAN2"/>
</dbReference>
<dbReference type="InterPro" id="IPR012337">
    <property type="entry name" value="RNaseH-like_sf"/>
</dbReference>
<dbReference type="InterPro" id="IPR050785">
    <property type="entry name" value="PAN2-PAN3_catalytic_subunit"/>
</dbReference>
<dbReference type="InterPro" id="IPR036322">
    <property type="entry name" value="WD40_repeat_dom_sf"/>
</dbReference>
<dbReference type="PANTHER" id="PTHR15728">
    <property type="entry name" value="DEADENYLATION COMPLEX CATALYTIC SUBUNIT PAN2"/>
    <property type="match status" value="1"/>
</dbReference>
<evidence type="ECO:0000256" key="9">
    <source>
        <dbReference type="ARBA" id="ARBA00022839"/>
    </source>
</evidence>
<dbReference type="InterPro" id="IPR028889">
    <property type="entry name" value="USP"/>
</dbReference>
<dbReference type="CDD" id="cd06143">
    <property type="entry name" value="PAN2_exo"/>
    <property type="match status" value="1"/>
</dbReference>
<accession>A0A1E4TZZ9</accession>
<sequence length="1109" mass="127160">MEGWSEILRVPGVKLPKVVPTLLQDKPPIQASLTSILFDDAHDLIWLSDTDGYVSSLNYIDNPNFTDDGFNIPGQILVPYTSFKACNNSPVFQIKTHSSGILSLSNDSIKLTTREGLAIFQLLSKDNDFINLQSMTYTSSFQNEILIGGLNNGKLYKVDLSKGVISSTIPYEHDITKLTTNNRHIIIGKADGSIDLMDPTSNEIIKSFPSNTQAISDMDCREHTLLTCGYSKRDNQFINDRLVNVFDLRIMKSLQPIPFPAGAAYVRLHPKLPSLAVIGSQSGQIHFVNIFNPANVHFYQGDIGTYMSYMDISPSGDFLCFGDSLQNIHLWSHNPKSSFSNYSNKLEYPSPVFFPPQNANTDSIDNSNISLSATGMPYYKETLLSALPYELKWKVGQVPKKLDPEILTNSNFLEDGFLRYAPYDANKYGKRNLANEYFSVRYQKKIGLPKFISEKLNDDDNDQFNRELNTEAIFDFHSHSSNVIPNCFSKLEILYSKFGVDDFDFDYYNKTKYSGLETHVSNSYSNSLLQLYRFASDIFNFVIGNLTEEHLEEDSLLTELGYLFDMLVKANGKHFRPSNFQHVLNSIPEAHQYGLVNDTANSNDEFSARRLIQSFNTFLMDRIAYDDVRQHPNQNGRSSQLNNICGIFIEDEIKSLNCSYQARQSSLVYTLNVGPPQFMKLNNRRLNLNILSFIEASMSNTIQRNVWCEKCYRQHFMEHSMTVKNLPNLLSINLNLDNEVMNDIKNFKKWLVPEFYAYLNGRGKIELKSFMIKDNCRKYDLLGYVAEITTKDNENNFVSFIKITENDEKDGDTKQGWYLFNDFLVMPIPEEEVFNLNYWWKKPVILLYRSQESASHAFDFSSWKSHMDDSILYRDHFANGIRQERIIEYELLTKEEAPKPGTLIGIDAEFVVLEPEKVEIRSDGAKSLIRPKRQSLARVSVVRGEGPKEGVPFIDDYIVTTLHIDDYLTSFSGIEPGDLDPSVSKKSLVSLSVAYRRLWLLLNLQCVFIGHGLSSDFRTINIEVPKEQVRDTAVYFYLKQHKRKLSLKFLSYILLKERVQTGNHDSIEDARTALTLYKKYLELKEKGELTSTLNWIYSEGHNMRFKPPQ</sequence>
<reference evidence="13" key="1">
    <citation type="submission" date="2016-05" db="EMBL/GenBank/DDBJ databases">
        <title>Comparative genomics of biotechnologically important yeasts.</title>
        <authorList>
            <consortium name="DOE Joint Genome Institute"/>
            <person name="Riley R."/>
            <person name="Haridas S."/>
            <person name="Wolfe K.H."/>
            <person name="Lopes M.R."/>
            <person name="Hittinger C.T."/>
            <person name="Goker M."/>
            <person name="Salamov A."/>
            <person name="Wisecaver J."/>
            <person name="Long T.M."/>
            <person name="Aerts A.L."/>
            <person name="Barry K."/>
            <person name="Choi C."/>
            <person name="Clum A."/>
            <person name="Coughlan A.Y."/>
            <person name="Deshpande S."/>
            <person name="Douglass A.P."/>
            <person name="Hanson S.J."/>
            <person name="Klenk H.-P."/>
            <person name="Labutti K."/>
            <person name="Lapidus A."/>
            <person name="Lindquist E."/>
            <person name="Lipzen A."/>
            <person name="Meier-Kolthoff J.P."/>
            <person name="Ohm R.A."/>
            <person name="Otillar R.P."/>
            <person name="Pangilinan J."/>
            <person name="Peng Y."/>
            <person name="Rokas A."/>
            <person name="Rosa C.A."/>
            <person name="Scheuner C."/>
            <person name="Sibirny A.A."/>
            <person name="Slot J.C."/>
            <person name="Stielow J.B."/>
            <person name="Sun H."/>
            <person name="Kurtzman C.P."/>
            <person name="Blackwell M."/>
            <person name="Grigoriev I.V."/>
            <person name="Jeffries T.W."/>
        </authorList>
    </citation>
    <scope>NUCLEOTIDE SEQUENCE [LARGE SCALE GENOMIC DNA]</scope>
    <source>
        <strain evidence="13">NRRL Y-2460</strain>
    </source>
</reference>
<dbReference type="GO" id="GO:0000289">
    <property type="term" value="P:nuclear-transcribed mRNA poly(A) tail shortening"/>
    <property type="evidence" value="ECO:0007669"/>
    <property type="project" value="UniProtKB-UniRule"/>
</dbReference>
<dbReference type="HAMAP" id="MF_03182">
    <property type="entry name" value="PAN2"/>
    <property type="match status" value="1"/>
</dbReference>
<feature type="binding site" evidence="10">
    <location>
        <position position="907"/>
    </location>
    <ligand>
        <name>a divalent metal cation</name>
        <dbReference type="ChEBI" id="CHEBI:60240"/>
        <note>catalytic</note>
    </ligand>
</feature>
<dbReference type="GO" id="GO:0004535">
    <property type="term" value="F:poly(A)-specific ribonuclease activity"/>
    <property type="evidence" value="ECO:0007669"/>
    <property type="project" value="UniProtKB-UniRule"/>
</dbReference>
<feature type="binding site" evidence="10">
    <location>
        <position position="909"/>
    </location>
    <ligand>
        <name>a divalent metal cation</name>
        <dbReference type="ChEBI" id="CHEBI:60240"/>
        <note>catalytic</note>
    </ligand>
</feature>
<keyword evidence="4" id="KW-0853">WD repeat</keyword>
<dbReference type="SUPFAM" id="SSF54001">
    <property type="entry name" value="Cysteine proteinases"/>
    <property type="match status" value="1"/>
</dbReference>
<feature type="domain" description="USP" evidence="11">
    <location>
        <begin position="514"/>
        <end position="851"/>
    </location>
</feature>
<keyword evidence="8 10" id="KW-0378">Hydrolase</keyword>
<dbReference type="GO" id="GO:0046872">
    <property type="term" value="F:metal ion binding"/>
    <property type="evidence" value="ECO:0007669"/>
    <property type="project" value="UniProtKB-KW"/>
</dbReference>
<dbReference type="OrthoDB" id="16516at2759"/>
<dbReference type="EC" id="3.1.13.4" evidence="10"/>
<dbReference type="Gene3D" id="3.90.70.10">
    <property type="entry name" value="Cysteine proteinases"/>
    <property type="match status" value="1"/>
</dbReference>
<keyword evidence="5 10" id="KW-0507">mRNA processing</keyword>
<keyword evidence="7 10" id="KW-0479">Metal-binding</keyword>
<keyword evidence="6 10" id="KW-0540">Nuclease</keyword>
<evidence type="ECO:0000256" key="2">
    <source>
        <dbReference type="ARBA" id="ARBA00004496"/>
    </source>
</evidence>
<dbReference type="GO" id="GO:0006397">
    <property type="term" value="P:mRNA processing"/>
    <property type="evidence" value="ECO:0007669"/>
    <property type="project" value="UniProtKB-KW"/>
</dbReference>
<dbReference type="SUPFAM" id="SSF50978">
    <property type="entry name" value="WD40 repeat-like"/>
    <property type="match status" value="1"/>
</dbReference>
<dbReference type="PANTHER" id="PTHR15728:SF0">
    <property type="entry name" value="PAN2-PAN3 DEADENYLATION COMPLEX CATALYTIC SUBUNIT PAN2"/>
    <property type="match status" value="1"/>
</dbReference>